<accession>A0A0A8Z0L4</accession>
<proteinExistence type="predicted"/>
<reference evidence="1" key="1">
    <citation type="submission" date="2014-09" db="EMBL/GenBank/DDBJ databases">
        <authorList>
            <person name="Magalhaes I.L.F."/>
            <person name="Oliveira U."/>
            <person name="Santos F.R."/>
            <person name="Vidigal T.H.D.A."/>
            <person name="Brescovit A.D."/>
            <person name="Santos A.J."/>
        </authorList>
    </citation>
    <scope>NUCLEOTIDE SEQUENCE</scope>
    <source>
        <tissue evidence="1">Shoot tissue taken approximately 20 cm above the soil surface</tissue>
    </source>
</reference>
<name>A0A0A8Z0L4_ARUDO</name>
<organism evidence="1">
    <name type="scientific">Arundo donax</name>
    <name type="common">Giant reed</name>
    <name type="synonym">Donax arundinaceus</name>
    <dbReference type="NCBI Taxonomy" id="35708"/>
    <lineage>
        <taxon>Eukaryota</taxon>
        <taxon>Viridiplantae</taxon>
        <taxon>Streptophyta</taxon>
        <taxon>Embryophyta</taxon>
        <taxon>Tracheophyta</taxon>
        <taxon>Spermatophyta</taxon>
        <taxon>Magnoliopsida</taxon>
        <taxon>Liliopsida</taxon>
        <taxon>Poales</taxon>
        <taxon>Poaceae</taxon>
        <taxon>PACMAD clade</taxon>
        <taxon>Arundinoideae</taxon>
        <taxon>Arundineae</taxon>
        <taxon>Arundo</taxon>
    </lineage>
</organism>
<protein>
    <submittedName>
        <fullName evidence="1">Uncharacterized protein</fullName>
    </submittedName>
</protein>
<evidence type="ECO:0000313" key="1">
    <source>
        <dbReference type="EMBL" id="JAD30285.1"/>
    </source>
</evidence>
<sequence>MLLFQRKRQLSPMDFSGTNVPKIMSASL</sequence>
<dbReference type="AlphaFoldDB" id="A0A0A8Z0L4"/>
<dbReference type="EMBL" id="GBRH01267610">
    <property type="protein sequence ID" value="JAD30285.1"/>
    <property type="molecule type" value="Transcribed_RNA"/>
</dbReference>
<reference evidence="1" key="2">
    <citation type="journal article" date="2015" name="Data Brief">
        <title>Shoot transcriptome of the giant reed, Arundo donax.</title>
        <authorList>
            <person name="Barrero R.A."/>
            <person name="Guerrero F.D."/>
            <person name="Moolhuijzen P."/>
            <person name="Goolsby J.A."/>
            <person name="Tidwell J."/>
            <person name="Bellgard S.E."/>
            <person name="Bellgard M.I."/>
        </authorList>
    </citation>
    <scope>NUCLEOTIDE SEQUENCE</scope>
    <source>
        <tissue evidence="1">Shoot tissue taken approximately 20 cm above the soil surface</tissue>
    </source>
</reference>